<dbReference type="OrthoDB" id="9803573at2"/>
<dbReference type="PANTHER" id="PTHR46911">
    <property type="match status" value="1"/>
</dbReference>
<evidence type="ECO:0000256" key="4">
    <source>
        <dbReference type="ARBA" id="ARBA00012973"/>
    </source>
</evidence>
<keyword evidence="10" id="KW-0460">Magnesium</keyword>
<reference evidence="12 13" key="1">
    <citation type="journal article" date="2005" name="Int. J. Syst. Evol. Microbiol.">
        <title>Nitrincola lacisaponensis gen. nov., sp. nov., a novel alkaliphilic bacterium isolated from an alkaline, saline lake.</title>
        <authorList>
            <person name="Dimitriu P.A."/>
            <person name="Shukla S.K."/>
            <person name="Conradt J."/>
            <person name="Marquez M.C."/>
            <person name="Ventosa A."/>
            <person name="Maglia A."/>
            <person name="Peyton B.M."/>
            <person name="Pinkart H.C."/>
            <person name="Mormile M.R."/>
        </authorList>
    </citation>
    <scope>NUCLEOTIDE SEQUENCE [LARGE SCALE GENOMIC DNA]</scope>
    <source>
        <strain evidence="12 13">4CA</strain>
    </source>
</reference>
<comment type="subcellular location">
    <subcellularLocation>
        <location evidence="10">Cytoplasm</location>
    </subcellularLocation>
</comment>
<dbReference type="SUPFAM" id="SSF89000">
    <property type="entry name" value="post-HMGL domain-like"/>
    <property type="match status" value="1"/>
</dbReference>
<dbReference type="AlphaFoldDB" id="A0A063Y4X8"/>
<evidence type="ECO:0000256" key="9">
    <source>
        <dbReference type="ARBA" id="ARBA00023304"/>
    </source>
</evidence>
<dbReference type="SUPFAM" id="SSF110921">
    <property type="entry name" value="2-isopropylmalate synthase LeuA, allosteric (dimerisation) domain"/>
    <property type="match status" value="1"/>
</dbReference>
<dbReference type="Gene3D" id="3.30.160.270">
    <property type="match status" value="1"/>
</dbReference>
<sequence length="559" mass="62044">MFDHRKYRAFTPVRLTDRTWPDQQITQAPLWCSVDLRDGNQALINPMNVEQKTRMFTLLVKLGFKEIEVGFPSASQPDFDFVRKLIEENLIPDDVTIQILTQAREDLIARSYEALKDVKRAIVHVYNSTSTVQREQVFGLDRDGIKSIAVQGARWVREYATRYPQTDWAFQYSPESFTGTELDYAVEVCDAVIAEWQPEQGRRVIINLPATVEMSTPNVFADQIEYFCRHLAQRDQVIISLHTHNDRGCGVAAAELGVMAGADRIEGTLLGNGERTGNMDIVTMGMNLYSQGIDPKLDFSNIKEIISVVEYCTELPVAARHPWAGELVYTAFSGSHQDAIRKSINYHEQHQLPHWEVAYLPIDPRDIGREYEAVVRINSQSGKGGVALVLERDYGVELPKWMHGEISRVVQKASEQTGAEITSLQIKSLFDEHFHAAVPGWTLLGYDLHTTQGIVKGSFNVDGQQPAFEGQGSGAVEALVQALEKRFGVSIEVTQFDERALTQGTHALAQACVALKVSGHSYAAVTSAEDTSAATLQAVLSAFARSPVASGCLKQASGI</sequence>
<keyword evidence="7 10" id="KW-0808">Transferase</keyword>
<dbReference type="GO" id="GO:0000287">
    <property type="term" value="F:magnesium ion binding"/>
    <property type="evidence" value="ECO:0007669"/>
    <property type="project" value="UniProtKB-UniRule"/>
</dbReference>
<feature type="binding site" evidence="10">
    <location>
        <position position="244"/>
    </location>
    <ligand>
        <name>Mg(2+)</name>
        <dbReference type="ChEBI" id="CHEBI:18420"/>
    </ligand>
</feature>
<dbReference type="Pfam" id="PF08502">
    <property type="entry name" value="LeuA_dimer"/>
    <property type="match status" value="1"/>
</dbReference>
<feature type="region of interest" description="Regulatory domain" evidence="10">
    <location>
        <begin position="437"/>
        <end position="559"/>
    </location>
</feature>
<protein>
    <recommendedName>
        <fullName evidence="4 10">2-isopropylmalate synthase</fullName>
        <ecNumber evidence="4 10">2.3.3.13</ecNumber>
    </recommendedName>
    <alternativeName>
        <fullName evidence="10">Alpha-IPM synthase</fullName>
    </alternativeName>
    <alternativeName>
        <fullName evidence="10">Alpha-isopropylmalate synthase</fullName>
    </alternativeName>
</protein>
<accession>A0A063Y4X8</accession>
<proteinExistence type="inferred from homology"/>
<dbReference type="GO" id="GO:0003985">
    <property type="term" value="F:acetyl-CoA C-acetyltransferase activity"/>
    <property type="evidence" value="ECO:0007669"/>
    <property type="project" value="UniProtKB-UniRule"/>
</dbReference>
<dbReference type="InterPro" id="IPR054692">
    <property type="entry name" value="LeuA-like_post-cat"/>
</dbReference>
<dbReference type="Pfam" id="PF22615">
    <property type="entry name" value="IPMS_D2"/>
    <property type="match status" value="1"/>
</dbReference>
<dbReference type="EC" id="2.3.3.13" evidence="4 10"/>
<dbReference type="GO" id="GO:0005737">
    <property type="term" value="C:cytoplasm"/>
    <property type="evidence" value="ECO:0007669"/>
    <property type="project" value="UniProtKB-SubCell"/>
</dbReference>
<dbReference type="PROSITE" id="PS00815">
    <property type="entry name" value="AIPM_HOMOCIT_SYNTH_1"/>
    <property type="match status" value="1"/>
</dbReference>
<evidence type="ECO:0000256" key="5">
    <source>
        <dbReference type="ARBA" id="ARBA00022430"/>
    </source>
</evidence>
<evidence type="ECO:0000313" key="12">
    <source>
        <dbReference type="EMBL" id="KDE40729.1"/>
    </source>
</evidence>
<keyword evidence="10" id="KW-0963">Cytoplasm</keyword>
<dbReference type="PATRIC" id="fig|267850.7.peg.1316"/>
<dbReference type="SMART" id="SM00917">
    <property type="entry name" value="LeuA_dimer"/>
    <property type="match status" value="1"/>
</dbReference>
<feature type="binding site" evidence="10">
    <location>
        <position position="38"/>
    </location>
    <ligand>
        <name>Mg(2+)</name>
        <dbReference type="ChEBI" id="CHEBI:18420"/>
    </ligand>
</feature>
<feature type="domain" description="Pyruvate carboxyltransferase" evidence="11">
    <location>
        <begin position="29"/>
        <end position="303"/>
    </location>
</feature>
<dbReference type="RefSeq" id="WP_036545081.1">
    <property type="nucleotide sequence ID" value="NZ_JMSZ01000016.1"/>
</dbReference>
<evidence type="ECO:0000256" key="8">
    <source>
        <dbReference type="ARBA" id="ARBA00022723"/>
    </source>
</evidence>
<dbReference type="PANTHER" id="PTHR46911:SF1">
    <property type="entry name" value="2-ISOPROPYLMALATE SYNTHASE"/>
    <property type="match status" value="1"/>
</dbReference>
<name>A0A063Y4X8_9GAMM</name>
<dbReference type="UniPathway" id="UPA00048">
    <property type="reaction ID" value="UER00070"/>
</dbReference>
<evidence type="ECO:0000256" key="7">
    <source>
        <dbReference type="ARBA" id="ARBA00022679"/>
    </source>
</evidence>
<dbReference type="STRING" id="267850.ADINL_1321"/>
<dbReference type="InterPro" id="IPR039371">
    <property type="entry name" value="LeuA_N_DRE-TIM"/>
</dbReference>
<comment type="subunit">
    <text evidence="10">Homodimer.</text>
</comment>
<evidence type="ECO:0000256" key="2">
    <source>
        <dbReference type="ARBA" id="ARBA00004689"/>
    </source>
</evidence>
<dbReference type="PROSITE" id="PS50991">
    <property type="entry name" value="PYR_CT"/>
    <property type="match status" value="1"/>
</dbReference>
<dbReference type="HAMAP" id="MF_00572">
    <property type="entry name" value="LeuA_type2"/>
    <property type="match status" value="1"/>
</dbReference>
<comment type="cofactor">
    <cofactor evidence="10">
        <name>Mg(2+)</name>
        <dbReference type="ChEBI" id="CHEBI:18420"/>
    </cofactor>
</comment>
<keyword evidence="5 10" id="KW-0432">Leucine biosynthesis</keyword>
<feature type="binding site" evidence="10">
    <location>
        <position position="278"/>
    </location>
    <ligand>
        <name>Mg(2+)</name>
        <dbReference type="ChEBI" id="CHEBI:18420"/>
    </ligand>
</feature>
<dbReference type="InterPro" id="IPR036230">
    <property type="entry name" value="LeuA_allosteric_dom_sf"/>
</dbReference>
<dbReference type="NCBIfam" id="NF002991">
    <property type="entry name" value="PRK03739.1"/>
    <property type="match status" value="1"/>
</dbReference>
<dbReference type="InterPro" id="IPR000891">
    <property type="entry name" value="PYR_CT"/>
</dbReference>
<dbReference type="SUPFAM" id="SSF51569">
    <property type="entry name" value="Aldolase"/>
    <property type="match status" value="1"/>
</dbReference>
<keyword evidence="13" id="KW-1185">Reference proteome</keyword>
<gene>
    <name evidence="10" type="primary">leuA</name>
    <name evidence="12" type="ORF">ADINL_1321</name>
</gene>
<evidence type="ECO:0000313" key="13">
    <source>
        <dbReference type="Proteomes" id="UP000027318"/>
    </source>
</evidence>
<dbReference type="InterPro" id="IPR013709">
    <property type="entry name" value="2-isopropylmalate_synth_dimer"/>
</dbReference>
<comment type="pathway">
    <text evidence="2 10">Amino-acid biosynthesis; L-leucine biosynthesis; L-leucine from 3-methyl-2-oxobutanoate: step 1/4.</text>
</comment>
<comment type="caution">
    <text evidence="12">The sequence shown here is derived from an EMBL/GenBank/DDBJ whole genome shotgun (WGS) entry which is preliminary data.</text>
</comment>
<comment type="similarity">
    <text evidence="3 10">Belongs to the alpha-IPM synthase/homocitrate synthase family. LeuA type 2 subfamily.</text>
</comment>
<dbReference type="PROSITE" id="PS00816">
    <property type="entry name" value="AIPM_HOMOCIT_SYNTH_2"/>
    <property type="match status" value="1"/>
</dbReference>
<evidence type="ECO:0000256" key="3">
    <source>
        <dbReference type="ARBA" id="ARBA00009767"/>
    </source>
</evidence>
<keyword evidence="8 10" id="KW-0479">Metal-binding</keyword>
<evidence type="ECO:0000259" key="11">
    <source>
        <dbReference type="PROSITE" id="PS50991"/>
    </source>
</evidence>
<keyword evidence="9 10" id="KW-0100">Branched-chain amino acid biosynthesis</keyword>
<dbReference type="GO" id="GO:0003852">
    <property type="term" value="F:2-isopropylmalate synthase activity"/>
    <property type="evidence" value="ECO:0007669"/>
    <property type="project" value="UniProtKB-UniRule"/>
</dbReference>
<dbReference type="CDD" id="cd07942">
    <property type="entry name" value="DRE_TIM_LeuA"/>
    <property type="match status" value="1"/>
</dbReference>
<comment type="catalytic activity">
    <reaction evidence="1 10">
        <text>3-methyl-2-oxobutanoate + acetyl-CoA + H2O = (2S)-2-isopropylmalate + CoA + H(+)</text>
        <dbReference type="Rhea" id="RHEA:21524"/>
        <dbReference type="ChEBI" id="CHEBI:1178"/>
        <dbReference type="ChEBI" id="CHEBI:11851"/>
        <dbReference type="ChEBI" id="CHEBI:15377"/>
        <dbReference type="ChEBI" id="CHEBI:15378"/>
        <dbReference type="ChEBI" id="CHEBI:57287"/>
        <dbReference type="ChEBI" id="CHEBI:57288"/>
        <dbReference type="EC" id="2.3.3.13"/>
    </reaction>
</comment>
<dbReference type="InterPro" id="IPR005668">
    <property type="entry name" value="IPM_Synthase"/>
</dbReference>
<dbReference type="Proteomes" id="UP000027318">
    <property type="component" value="Unassembled WGS sequence"/>
</dbReference>
<dbReference type="EMBL" id="JMSZ01000016">
    <property type="protein sequence ID" value="KDE40729.1"/>
    <property type="molecule type" value="Genomic_DNA"/>
</dbReference>
<dbReference type="Gene3D" id="3.20.20.70">
    <property type="entry name" value="Aldolase class I"/>
    <property type="match status" value="1"/>
</dbReference>
<dbReference type="InterPro" id="IPR013785">
    <property type="entry name" value="Aldolase_TIM"/>
</dbReference>
<comment type="function">
    <text evidence="10">Catalyzes the condensation of the acetyl group of acetyl-CoA with 3-methyl-2-oxobutanoate (2-ketoisovalerate) to form 3-carboxy-3-hydroxy-4-methylpentanoate (2-isopropylmalate).</text>
</comment>
<dbReference type="GO" id="GO:0009098">
    <property type="term" value="P:L-leucine biosynthetic process"/>
    <property type="evidence" value="ECO:0007669"/>
    <property type="project" value="UniProtKB-UniRule"/>
</dbReference>
<dbReference type="NCBIfam" id="TIGR00970">
    <property type="entry name" value="leuA_yeast"/>
    <property type="match status" value="1"/>
</dbReference>
<organism evidence="12 13">
    <name type="scientific">Nitrincola lacisaponensis</name>
    <dbReference type="NCBI Taxonomy" id="267850"/>
    <lineage>
        <taxon>Bacteria</taxon>
        <taxon>Pseudomonadati</taxon>
        <taxon>Pseudomonadota</taxon>
        <taxon>Gammaproteobacteria</taxon>
        <taxon>Oceanospirillales</taxon>
        <taxon>Oceanospirillaceae</taxon>
        <taxon>Nitrincola</taxon>
    </lineage>
</organism>
<evidence type="ECO:0000256" key="1">
    <source>
        <dbReference type="ARBA" id="ARBA00000064"/>
    </source>
</evidence>
<feature type="binding site" evidence="10">
    <location>
        <position position="242"/>
    </location>
    <ligand>
        <name>Mg(2+)</name>
        <dbReference type="ChEBI" id="CHEBI:18420"/>
    </ligand>
</feature>
<evidence type="ECO:0000256" key="6">
    <source>
        <dbReference type="ARBA" id="ARBA00022605"/>
    </source>
</evidence>
<keyword evidence="12" id="KW-0012">Acyltransferase</keyword>
<evidence type="ECO:0000256" key="10">
    <source>
        <dbReference type="HAMAP-Rule" id="MF_00572"/>
    </source>
</evidence>
<keyword evidence="6 10" id="KW-0028">Amino-acid biosynthesis</keyword>
<dbReference type="InterPro" id="IPR002034">
    <property type="entry name" value="AIPM/Hcit_synth_CS"/>
</dbReference>
<dbReference type="Pfam" id="PF00682">
    <property type="entry name" value="HMGL-like"/>
    <property type="match status" value="1"/>
</dbReference>